<dbReference type="InterPro" id="IPR013087">
    <property type="entry name" value="Znf_C2H2_type"/>
</dbReference>
<feature type="domain" description="C2H2-type" evidence="1">
    <location>
        <begin position="62"/>
        <end position="85"/>
    </location>
</feature>
<dbReference type="AlphaFoldDB" id="A0A9P5PTW6"/>
<dbReference type="PROSITE" id="PS00028">
    <property type="entry name" value="ZINC_FINGER_C2H2_1"/>
    <property type="match status" value="1"/>
</dbReference>
<keyword evidence="3" id="KW-1185">Reference proteome</keyword>
<dbReference type="EMBL" id="JADNRY010000025">
    <property type="protein sequence ID" value="KAF9072291.1"/>
    <property type="molecule type" value="Genomic_DNA"/>
</dbReference>
<protein>
    <recommendedName>
        <fullName evidence="1">C2H2-type domain-containing protein</fullName>
    </recommendedName>
</protein>
<evidence type="ECO:0000313" key="2">
    <source>
        <dbReference type="EMBL" id="KAF9072291.1"/>
    </source>
</evidence>
<accession>A0A9P5PTW6</accession>
<proteinExistence type="predicted"/>
<comment type="caution">
    <text evidence="2">The sequence shown here is derived from an EMBL/GenBank/DDBJ whole genome shotgun (WGS) entry which is preliminary data.</text>
</comment>
<organism evidence="2 3">
    <name type="scientific">Rhodocollybia butyracea</name>
    <dbReference type="NCBI Taxonomy" id="206335"/>
    <lineage>
        <taxon>Eukaryota</taxon>
        <taxon>Fungi</taxon>
        <taxon>Dikarya</taxon>
        <taxon>Basidiomycota</taxon>
        <taxon>Agaricomycotina</taxon>
        <taxon>Agaricomycetes</taxon>
        <taxon>Agaricomycetidae</taxon>
        <taxon>Agaricales</taxon>
        <taxon>Marasmiineae</taxon>
        <taxon>Omphalotaceae</taxon>
        <taxon>Rhodocollybia</taxon>
    </lineage>
</organism>
<evidence type="ECO:0000259" key="1">
    <source>
        <dbReference type="PROSITE" id="PS00028"/>
    </source>
</evidence>
<evidence type="ECO:0000313" key="3">
    <source>
        <dbReference type="Proteomes" id="UP000772434"/>
    </source>
</evidence>
<gene>
    <name evidence="2" type="ORF">BDP27DRAFT_1320686</name>
</gene>
<feature type="non-terminal residue" evidence="2">
    <location>
        <position position="116"/>
    </location>
</feature>
<reference evidence="2" key="1">
    <citation type="submission" date="2020-11" db="EMBL/GenBank/DDBJ databases">
        <authorList>
            <consortium name="DOE Joint Genome Institute"/>
            <person name="Ahrendt S."/>
            <person name="Riley R."/>
            <person name="Andreopoulos W."/>
            <person name="Labutti K."/>
            <person name="Pangilinan J."/>
            <person name="Ruiz-Duenas F.J."/>
            <person name="Barrasa J.M."/>
            <person name="Sanchez-Garcia M."/>
            <person name="Camarero S."/>
            <person name="Miyauchi S."/>
            <person name="Serrano A."/>
            <person name="Linde D."/>
            <person name="Babiker R."/>
            <person name="Drula E."/>
            <person name="Ayuso-Fernandez I."/>
            <person name="Pacheco R."/>
            <person name="Padilla G."/>
            <person name="Ferreira P."/>
            <person name="Barriuso J."/>
            <person name="Kellner H."/>
            <person name="Castanera R."/>
            <person name="Alfaro M."/>
            <person name="Ramirez L."/>
            <person name="Pisabarro A.G."/>
            <person name="Kuo A."/>
            <person name="Tritt A."/>
            <person name="Lipzen A."/>
            <person name="He G."/>
            <person name="Yan M."/>
            <person name="Ng V."/>
            <person name="Cullen D."/>
            <person name="Martin F."/>
            <person name="Rosso M.-N."/>
            <person name="Henrissat B."/>
            <person name="Hibbett D."/>
            <person name="Martinez A.T."/>
            <person name="Grigoriev I.V."/>
        </authorList>
    </citation>
    <scope>NUCLEOTIDE SEQUENCE</scope>
    <source>
        <strain evidence="2">AH 40177</strain>
    </source>
</reference>
<dbReference type="Proteomes" id="UP000772434">
    <property type="component" value="Unassembled WGS sequence"/>
</dbReference>
<dbReference type="OrthoDB" id="3060269at2759"/>
<name>A0A9P5PTW6_9AGAR</name>
<sequence length="116" mass="13325">MVQRLKPSDFHAATTSSAHCSLSVPVTRPQLNQSLLTVSSPHGSGEPWTMKRWYAYVQVFCCFFHGCNKQYRSRQTRDKHFDSIHLGMRFMCRLCGSPFMNQNSVTRHEAQRCPSA</sequence>